<gene>
    <name evidence="3" type="ORF">AMSG_05041</name>
</gene>
<evidence type="ECO:0000313" key="3">
    <source>
        <dbReference type="EMBL" id="KNC49079.1"/>
    </source>
</evidence>
<dbReference type="STRING" id="461836.A0A0L0D9S8"/>
<dbReference type="AlphaFoldDB" id="A0A0L0D9S8"/>
<dbReference type="eggNOG" id="ENOG502S03B">
    <property type="taxonomic scope" value="Eukaryota"/>
</dbReference>
<dbReference type="RefSeq" id="XP_013758110.1">
    <property type="nucleotide sequence ID" value="XM_013902656.1"/>
</dbReference>
<evidence type="ECO:0000259" key="2">
    <source>
        <dbReference type="Pfam" id="PF09835"/>
    </source>
</evidence>
<organism evidence="3 4">
    <name type="scientific">Thecamonas trahens ATCC 50062</name>
    <dbReference type="NCBI Taxonomy" id="461836"/>
    <lineage>
        <taxon>Eukaryota</taxon>
        <taxon>Apusozoa</taxon>
        <taxon>Apusomonadida</taxon>
        <taxon>Apusomonadidae</taxon>
        <taxon>Thecamonas</taxon>
    </lineage>
</organism>
<feature type="transmembrane region" description="Helical" evidence="1">
    <location>
        <begin position="28"/>
        <end position="55"/>
    </location>
</feature>
<feature type="transmembrane region" description="Helical" evidence="1">
    <location>
        <begin position="110"/>
        <end position="136"/>
    </location>
</feature>
<evidence type="ECO:0000313" key="4">
    <source>
        <dbReference type="Proteomes" id="UP000054408"/>
    </source>
</evidence>
<keyword evidence="1" id="KW-0812">Transmembrane</keyword>
<dbReference type="PANTHER" id="PTHR35102:SF1">
    <property type="entry name" value="E3 UBIQUITIN-PROTEIN LIGASE"/>
    <property type="match status" value="1"/>
</dbReference>
<protein>
    <submittedName>
        <fullName evidence="3">Cytoplasmic membrane protein</fullName>
    </submittedName>
</protein>
<dbReference type="Pfam" id="PF09835">
    <property type="entry name" value="DUF2062"/>
    <property type="match status" value="1"/>
</dbReference>
<reference evidence="3 4" key="1">
    <citation type="submission" date="2010-05" db="EMBL/GenBank/DDBJ databases">
        <title>The Genome Sequence of Thecamonas trahens ATCC 50062.</title>
        <authorList>
            <consortium name="The Broad Institute Genome Sequencing Platform"/>
            <person name="Russ C."/>
            <person name="Cuomo C."/>
            <person name="Shea T."/>
            <person name="Young S.K."/>
            <person name="Zeng Q."/>
            <person name="Koehrsen M."/>
            <person name="Haas B."/>
            <person name="Borodovsky M."/>
            <person name="Guigo R."/>
            <person name="Alvarado L."/>
            <person name="Berlin A."/>
            <person name="Bochicchio J."/>
            <person name="Borenstein D."/>
            <person name="Chapman S."/>
            <person name="Chen Z."/>
            <person name="Freedman E."/>
            <person name="Gellesch M."/>
            <person name="Goldberg J."/>
            <person name="Griggs A."/>
            <person name="Gujja S."/>
            <person name="Heilman E."/>
            <person name="Heiman D."/>
            <person name="Hepburn T."/>
            <person name="Howarth C."/>
            <person name="Jen D."/>
            <person name="Larson L."/>
            <person name="Mehta T."/>
            <person name="Park D."/>
            <person name="Pearson M."/>
            <person name="Roberts A."/>
            <person name="Saif S."/>
            <person name="Shenoy N."/>
            <person name="Sisk P."/>
            <person name="Stolte C."/>
            <person name="Sykes S."/>
            <person name="Thomson T."/>
            <person name="Walk T."/>
            <person name="White J."/>
            <person name="Yandava C."/>
            <person name="Burger G."/>
            <person name="Gray M.W."/>
            <person name="Holland P.W.H."/>
            <person name="King N."/>
            <person name="Lang F.B.F."/>
            <person name="Roger A.J."/>
            <person name="Ruiz-Trillo I."/>
            <person name="Lander E."/>
            <person name="Nusbaum C."/>
        </authorList>
    </citation>
    <scope>NUCLEOTIDE SEQUENCE [LARGE SCALE GENOMIC DNA]</scope>
    <source>
        <strain evidence="3 4">ATCC 50062</strain>
    </source>
</reference>
<feature type="domain" description="DUF2062" evidence="2">
    <location>
        <begin position="14"/>
        <end position="141"/>
    </location>
</feature>
<dbReference type="GeneID" id="25564540"/>
<proteinExistence type="predicted"/>
<dbReference type="OrthoDB" id="1914153at2759"/>
<keyword evidence="1" id="KW-0472">Membrane</keyword>
<dbReference type="PANTHER" id="PTHR35102">
    <property type="entry name" value="E3 UBIQUITIN-PROTEIN LIGASE"/>
    <property type="match status" value="1"/>
</dbReference>
<feature type="transmembrane region" description="Helical" evidence="1">
    <location>
        <begin position="62"/>
        <end position="81"/>
    </location>
</feature>
<name>A0A0L0D9S8_THETB</name>
<dbReference type="InterPro" id="IPR018639">
    <property type="entry name" value="DUF2062"/>
</dbReference>
<keyword evidence="4" id="KW-1185">Reference proteome</keyword>
<dbReference type="Proteomes" id="UP000054408">
    <property type="component" value="Unassembled WGS sequence"/>
</dbReference>
<sequence>MQFIHDKVVTPVVQVMKSGTTPEAIADALGWGVMGGIFPIPGLTSLPCLLLAYLLSLNVVPVMAANFAVTPLNLASFVPIIRLGEWAFGLDHLPIAIEPFTTDLLSALSAFWRSLLAGVAAWILLLPLAVIISWTLRPVIRSLSARVRAAAEE</sequence>
<dbReference type="EMBL" id="GL349453">
    <property type="protein sequence ID" value="KNC49079.1"/>
    <property type="molecule type" value="Genomic_DNA"/>
</dbReference>
<keyword evidence="1" id="KW-1133">Transmembrane helix</keyword>
<dbReference type="OMA" id="GHASHEV"/>
<accession>A0A0L0D9S8</accession>
<evidence type="ECO:0000256" key="1">
    <source>
        <dbReference type="SAM" id="Phobius"/>
    </source>
</evidence>